<organism evidence="2 3">
    <name type="scientific">Paenibacillus harenae</name>
    <dbReference type="NCBI Taxonomy" id="306543"/>
    <lineage>
        <taxon>Bacteria</taxon>
        <taxon>Bacillati</taxon>
        <taxon>Bacillota</taxon>
        <taxon>Bacilli</taxon>
        <taxon>Bacillales</taxon>
        <taxon>Paenibacillaceae</taxon>
        <taxon>Paenibacillus</taxon>
    </lineage>
</organism>
<protein>
    <submittedName>
        <fullName evidence="2">Recombination protein RecT</fullName>
    </submittedName>
</protein>
<evidence type="ECO:0000313" key="2">
    <source>
        <dbReference type="EMBL" id="MDQ0114319.1"/>
    </source>
</evidence>
<dbReference type="RefSeq" id="WP_307205640.1">
    <property type="nucleotide sequence ID" value="NZ_JAUSSU010000007.1"/>
</dbReference>
<gene>
    <name evidence="2" type="ORF">J2T15_003774</name>
</gene>
<dbReference type="EMBL" id="JAUSSU010000007">
    <property type="protein sequence ID" value="MDQ0114319.1"/>
    <property type="molecule type" value="Genomic_DNA"/>
</dbReference>
<evidence type="ECO:0000313" key="3">
    <source>
        <dbReference type="Proteomes" id="UP001229346"/>
    </source>
</evidence>
<reference evidence="2 3" key="1">
    <citation type="submission" date="2023-07" db="EMBL/GenBank/DDBJ databases">
        <title>Sorghum-associated microbial communities from plants grown in Nebraska, USA.</title>
        <authorList>
            <person name="Schachtman D."/>
        </authorList>
    </citation>
    <scope>NUCLEOTIDE SEQUENCE [LARGE SCALE GENOMIC DNA]</scope>
    <source>
        <strain evidence="2 3">CC482</strain>
    </source>
</reference>
<sequence length="304" mass="34577">MSQVTLYQASTFGDLLPEDVQTIHETIAKDCNESQFRLFMSIAKVMDANPLRGEIHPSVFSGKLSVQYGIDYYIRKAKETDSYRGYDVQLVHENDTYRVQRKRADDGRYYDEIVHEWEGNRGKVIRGYAIAYKEGFQPFLVEMDVEEVEHWKASAIGMQKTMWTKQFNDMFKKHMVKRALKAAFNELNEDTDMGGSDATPEPYERKDITAEVNAASKTSEQPQNSGEGQSEEKTQKDPALEQKWKVIGEKLNALGHTTKTAHAKYLNENMRVGIQAATAADLDNLIKQLDMEIAELAAGDDDLE</sequence>
<name>A0ABT9U3U4_PAEHA</name>
<feature type="compositionally biased region" description="Polar residues" evidence="1">
    <location>
        <begin position="215"/>
        <end position="228"/>
    </location>
</feature>
<evidence type="ECO:0000256" key="1">
    <source>
        <dbReference type="SAM" id="MobiDB-lite"/>
    </source>
</evidence>
<dbReference type="Pfam" id="PF03837">
    <property type="entry name" value="RecT"/>
    <property type="match status" value="1"/>
</dbReference>
<keyword evidence="3" id="KW-1185">Reference proteome</keyword>
<feature type="region of interest" description="Disordered" evidence="1">
    <location>
        <begin position="213"/>
        <end position="238"/>
    </location>
</feature>
<dbReference type="InterPro" id="IPR018330">
    <property type="entry name" value="RecT_fam"/>
</dbReference>
<dbReference type="Proteomes" id="UP001229346">
    <property type="component" value="Unassembled WGS sequence"/>
</dbReference>
<proteinExistence type="predicted"/>
<accession>A0ABT9U3U4</accession>
<comment type="caution">
    <text evidence="2">The sequence shown here is derived from an EMBL/GenBank/DDBJ whole genome shotgun (WGS) entry which is preliminary data.</text>
</comment>